<dbReference type="AlphaFoldDB" id="X1GAG0"/>
<protein>
    <submittedName>
        <fullName evidence="1">Uncharacterized protein</fullName>
    </submittedName>
</protein>
<name>X1GAG0_9ZZZZ</name>
<comment type="caution">
    <text evidence="1">The sequence shown here is derived from an EMBL/GenBank/DDBJ whole genome shotgun (WGS) entry which is preliminary data.</text>
</comment>
<evidence type="ECO:0000313" key="1">
    <source>
        <dbReference type="EMBL" id="GAH41820.1"/>
    </source>
</evidence>
<proteinExistence type="predicted"/>
<reference evidence="1" key="1">
    <citation type="journal article" date="2014" name="Front. Microbiol.">
        <title>High frequency of phylogenetically diverse reductive dehalogenase-homologous genes in deep subseafloor sedimentary metagenomes.</title>
        <authorList>
            <person name="Kawai M."/>
            <person name="Futagami T."/>
            <person name="Toyoda A."/>
            <person name="Takaki Y."/>
            <person name="Nishi S."/>
            <person name="Hori S."/>
            <person name="Arai W."/>
            <person name="Tsubouchi T."/>
            <person name="Morono Y."/>
            <person name="Uchiyama I."/>
            <person name="Ito T."/>
            <person name="Fujiyama A."/>
            <person name="Inagaki F."/>
            <person name="Takami H."/>
        </authorList>
    </citation>
    <scope>NUCLEOTIDE SEQUENCE</scope>
    <source>
        <strain evidence="1">Expedition CK06-06</strain>
    </source>
</reference>
<organism evidence="1">
    <name type="scientific">marine sediment metagenome</name>
    <dbReference type="NCBI Taxonomy" id="412755"/>
    <lineage>
        <taxon>unclassified sequences</taxon>
        <taxon>metagenomes</taxon>
        <taxon>ecological metagenomes</taxon>
    </lineage>
</organism>
<sequence length="29" mass="3326">LYNIEKSDKERFISKFVSSGINALSKFTC</sequence>
<feature type="non-terminal residue" evidence="1">
    <location>
        <position position="1"/>
    </location>
</feature>
<gene>
    <name evidence="1" type="ORF">S03H2_26353</name>
</gene>
<accession>X1GAG0</accession>
<dbReference type="EMBL" id="BARU01015248">
    <property type="protein sequence ID" value="GAH41820.1"/>
    <property type="molecule type" value="Genomic_DNA"/>
</dbReference>